<evidence type="ECO:0008006" key="5">
    <source>
        <dbReference type="Google" id="ProtNLM"/>
    </source>
</evidence>
<name>A0A0D2I385_9BACT</name>
<dbReference type="SUPFAM" id="SSF74653">
    <property type="entry name" value="TolA/TonB C-terminal domain"/>
    <property type="match status" value="1"/>
</dbReference>
<comment type="caution">
    <text evidence="3">The sequence shown here is derived from an EMBL/GenBank/DDBJ whole genome shotgun (WGS) entry which is preliminary data.</text>
</comment>
<evidence type="ECO:0000313" key="4">
    <source>
        <dbReference type="Proteomes" id="UP000032214"/>
    </source>
</evidence>
<gene>
    <name evidence="3" type="ORF">J120_01600</name>
</gene>
<dbReference type="Proteomes" id="UP000032214">
    <property type="component" value="Unassembled WGS sequence"/>
</dbReference>
<organism evidence="3 4">
    <name type="scientific">candidate division TM6 bacterium JCVI TM6SC1</name>
    <dbReference type="NCBI Taxonomy" id="1306947"/>
    <lineage>
        <taxon>Bacteria</taxon>
        <taxon>Candidatus Babelota</taxon>
        <taxon>Vermiphilus</taxon>
    </lineage>
</organism>
<feature type="compositionally biased region" description="Polar residues" evidence="1">
    <location>
        <begin position="74"/>
        <end position="85"/>
    </location>
</feature>
<dbReference type="EMBL" id="ARQD01000001">
    <property type="protein sequence ID" value="KIX85625.1"/>
    <property type="molecule type" value="Genomic_DNA"/>
</dbReference>
<keyword evidence="2" id="KW-0472">Membrane</keyword>
<keyword evidence="2" id="KW-1133">Transmembrane helix</keyword>
<feature type="region of interest" description="Disordered" evidence="1">
    <location>
        <begin position="50"/>
        <end position="109"/>
    </location>
</feature>
<keyword evidence="2" id="KW-0812">Transmembrane</keyword>
<protein>
    <recommendedName>
        <fullName evidence="5">TonB C-terminal domain-containing protein</fullName>
    </recommendedName>
</protein>
<keyword evidence="4" id="KW-1185">Reference proteome</keyword>
<evidence type="ECO:0000256" key="1">
    <source>
        <dbReference type="SAM" id="MobiDB-lite"/>
    </source>
</evidence>
<reference evidence="3 4" key="1">
    <citation type="journal article" date="2013" name="Proc. Natl. Acad. Sci. U.S.A.">
        <title>Candidate phylum TM6 genome recovered from a hospital sink biofilm provides genomic insights into this uncultivated phylum.</title>
        <authorList>
            <person name="McLean J.S."/>
            <person name="Lombardo M.J."/>
            <person name="Badger J.H."/>
            <person name="Edlund A."/>
            <person name="Novotny M."/>
            <person name="Yee-Greenbaum J."/>
            <person name="Vyahhi N."/>
            <person name="Hall A.P."/>
            <person name="Yang Y."/>
            <person name="Dupont C.L."/>
            <person name="Ziegler M.G."/>
            <person name="Chitsaz H."/>
            <person name="Allen A.E."/>
            <person name="Yooseph S."/>
            <person name="Tesler G."/>
            <person name="Pevzner P.A."/>
            <person name="Friedman R.M."/>
            <person name="Nealson K.H."/>
            <person name="Venter J.C."/>
            <person name="Lasken R.S."/>
        </authorList>
    </citation>
    <scope>NUCLEOTIDE SEQUENCE [LARGE SCALE GENOMIC DNA]</scope>
    <source>
        <strain evidence="3 4">TM6SC1</strain>
    </source>
</reference>
<proteinExistence type="predicted"/>
<feature type="compositionally biased region" description="Basic and acidic residues" evidence="1">
    <location>
        <begin position="55"/>
        <end position="72"/>
    </location>
</feature>
<evidence type="ECO:0000313" key="3">
    <source>
        <dbReference type="EMBL" id="KIX85625.1"/>
    </source>
</evidence>
<sequence length="370" mass="40896">MEYRVVERNYKKISMIVVGILLLHALILLYLKHPIEFVQFLPQLLAPEQTTPEQKIADSSERQAENSGKEEQNESNLWSDMNQGGSKFGAPVIFQDDPDSMSDKDSSSEVLEKADAGSIIEGEDSVVVPNDDAQEIKTLEDLTQAVIEPEPKPAPVTPAPLQEERLIPTIDPVRAAPIEEKQIVPVTIVEEEKPVTQPVTKTITKKVTRKRRPVRQKNAAQVPLTLAGLTQGFLERQDHGGSDGITMKGNGGRVPPAQQIIFARYQQKINWSVQQAFHANKHRFYLNRPVNATIVVNIKIGPTGVAEKIGLAQGSGVPTLDNFVIMVFEHAGKMFPAFPSGLPGQFKDMNYSIQCDIPAGKGSDFNWTMN</sequence>
<evidence type="ECO:0000256" key="2">
    <source>
        <dbReference type="SAM" id="Phobius"/>
    </source>
</evidence>
<accession>A0A0D2I385</accession>
<feature type="transmembrane region" description="Helical" evidence="2">
    <location>
        <begin position="12"/>
        <end position="31"/>
    </location>
</feature>
<dbReference type="AlphaFoldDB" id="A0A0D2I385"/>